<evidence type="ECO:0000313" key="3">
    <source>
        <dbReference type="Proteomes" id="UP000266723"/>
    </source>
</evidence>
<dbReference type="PANTHER" id="PTHR31099">
    <property type="entry name" value="OS06G0165300 PROTEIN"/>
    <property type="match status" value="1"/>
</dbReference>
<gene>
    <name evidence="2" type="ORF">DY000_02016867</name>
</gene>
<proteinExistence type="predicted"/>
<reference evidence="2 3" key="1">
    <citation type="journal article" date="2020" name="BMC Genomics">
        <title>Intraspecific diversification of the crop wild relative Brassica cretica Lam. using demographic model selection.</title>
        <authorList>
            <person name="Kioukis A."/>
            <person name="Michalopoulou V.A."/>
            <person name="Briers L."/>
            <person name="Pirintsos S."/>
            <person name="Studholme D.J."/>
            <person name="Pavlidis P."/>
            <person name="Sarris P.F."/>
        </authorList>
    </citation>
    <scope>NUCLEOTIDE SEQUENCE [LARGE SCALE GENOMIC DNA]</scope>
    <source>
        <strain evidence="3">cv. PFS-1207/04</strain>
    </source>
</reference>
<evidence type="ECO:0000313" key="2">
    <source>
        <dbReference type="EMBL" id="KAF3564354.1"/>
    </source>
</evidence>
<accession>A0ABQ7CY43</accession>
<feature type="region of interest" description="Disordered" evidence="1">
    <location>
        <begin position="69"/>
        <end position="92"/>
    </location>
</feature>
<feature type="region of interest" description="Disordered" evidence="1">
    <location>
        <begin position="571"/>
        <end position="593"/>
    </location>
</feature>
<organism evidence="2 3">
    <name type="scientific">Brassica cretica</name>
    <name type="common">Mustard</name>
    <dbReference type="NCBI Taxonomy" id="69181"/>
    <lineage>
        <taxon>Eukaryota</taxon>
        <taxon>Viridiplantae</taxon>
        <taxon>Streptophyta</taxon>
        <taxon>Embryophyta</taxon>
        <taxon>Tracheophyta</taxon>
        <taxon>Spermatophyta</taxon>
        <taxon>Magnoliopsida</taxon>
        <taxon>eudicotyledons</taxon>
        <taxon>Gunneridae</taxon>
        <taxon>Pentapetalae</taxon>
        <taxon>rosids</taxon>
        <taxon>malvids</taxon>
        <taxon>Brassicales</taxon>
        <taxon>Brassicaceae</taxon>
        <taxon>Brassiceae</taxon>
        <taxon>Brassica</taxon>
    </lineage>
</organism>
<evidence type="ECO:0008006" key="4">
    <source>
        <dbReference type="Google" id="ProtNLM"/>
    </source>
</evidence>
<name>A0ABQ7CY43_BRACR</name>
<dbReference type="PANTHER" id="PTHR31099:SF44">
    <property type="entry name" value="DUF4283 DOMAIN-CONTAINING PROTEIN"/>
    <property type="match status" value="1"/>
</dbReference>
<sequence>MACSVARGDREVGDAGLPWRPQGWRARSPVATVRAASQWSPCGAWVNLWDGLVKFIADFRRLFYFPKGTSSRKKNCKRVAPRPSKSKNVGEDDDVLITPKEEFIPHSVDPEEAERYWAAVCNKITTPLEAPFPRMLRFPGNPNSPSRTVPSYLDTIRKFCHVPDEVEFRILVPGERAEYPPKGFFTCYEVFLRCRLCFPIPEIMVGVMNHFEISISQVNPTGMQHLIGILVLSYEYGLTLVPEHFEALLKTLQSSGPFSYRLVPQPFMSIIRGYTSNSHSWSERWFFVRINSASVEESGIPIFRSEWNFGTVGNILPPFPEDLIATRNLLRSGPFFWTSFTHERETDLDMGDAVPQDVPIGDGQRKDKGIDLDDVEFSADGFSFPGWDPCFVPGHGSGTSEMPLPDCDFEHFFSNLPLGLDSYPSVDEPARSEVAAKSSRLIIEGFNVLNSALEASCQEARVFRFKAEEAERQLALLRSEASARNERLAADHAKPSAKQSAEYQQLKEAQELVGNFCECRGSVGTLWRTRESDYTFDSELKSMMDFIGDCTHADLLVPPIEGRIQELWDPIPVSPDTEEAATDCRRRRGSGSA</sequence>
<protein>
    <recommendedName>
        <fullName evidence="4">Aminotransferase-like plant mobile domain-containing protein</fullName>
    </recommendedName>
</protein>
<dbReference type="Proteomes" id="UP000266723">
    <property type="component" value="Unassembled WGS sequence"/>
</dbReference>
<comment type="caution">
    <text evidence="2">The sequence shown here is derived from an EMBL/GenBank/DDBJ whole genome shotgun (WGS) entry which is preliminary data.</text>
</comment>
<dbReference type="EMBL" id="QGKV02000759">
    <property type="protein sequence ID" value="KAF3564354.1"/>
    <property type="molecule type" value="Genomic_DNA"/>
</dbReference>
<feature type="compositionally biased region" description="Basic residues" evidence="1">
    <location>
        <begin position="70"/>
        <end position="80"/>
    </location>
</feature>
<evidence type="ECO:0000256" key="1">
    <source>
        <dbReference type="SAM" id="MobiDB-lite"/>
    </source>
</evidence>
<keyword evidence="3" id="KW-1185">Reference proteome</keyword>